<comment type="caution">
    <text evidence="1">The sequence shown here is derived from an EMBL/GenBank/DDBJ whole genome shotgun (WGS) entry which is preliminary data.</text>
</comment>
<keyword evidence="1" id="KW-0808">Transferase</keyword>
<dbReference type="GO" id="GO:0032259">
    <property type="term" value="P:methylation"/>
    <property type="evidence" value="ECO:0007669"/>
    <property type="project" value="UniProtKB-KW"/>
</dbReference>
<protein>
    <submittedName>
        <fullName evidence="1">EEF1A lysine and N-terminal methyltransferase</fullName>
    </submittedName>
</protein>
<reference evidence="1" key="2">
    <citation type="journal article" date="2024" name="Plant">
        <title>Genomic evolution and insights into agronomic trait innovations of Sesamum species.</title>
        <authorList>
            <person name="Miao H."/>
            <person name="Wang L."/>
            <person name="Qu L."/>
            <person name="Liu H."/>
            <person name="Sun Y."/>
            <person name="Le M."/>
            <person name="Wang Q."/>
            <person name="Wei S."/>
            <person name="Zheng Y."/>
            <person name="Lin W."/>
            <person name="Duan Y."/>
            <person name="Cao H."/>
            <person name="Xiong S."/>
            <person name="Wang X."/>
            <person name="Wei L."/>
            <person name="Li C."/>
            <person name="Ma Q."/>
            <person name="Ju M."/>
            <person name="Zhao R."/>
            <person name="Li G."/>
            <person name="Mu C."/>
            <person name="Tian Q."/>
            <person name="Mei H."/>
            <person name="Zhang T."/>
            <person name="Gao T."/>
            <person name="Zhang H."/>
        </authorList>
    </citation>
    <scope>NUCLEOTIDE SEQUENCE</scope>
    <source>
        <strain evidence="1">G02</strain>
    </source>
</reference>
<name>A0AAW2QG16_SESRA</name>
<dbReference type="InterPro" id="IPR029063">
    <property type="entry name" value="SAM-dependent_MTases_sf"/>
</dbReference>
<dbReference type="GO" id="GO:0008168">
    <property type="term" value="F:methyltransferase activity"/>
    <property type="evidence" value="ECO:0007669"/>
    <property type="project" value="UniProtKB-KW"/>
</dbReference>
<organism evidence="1">
    <name type="scientific">Sesamum radiatum</name>
    <name type="common">Black benniseed</name>
    <dbReference type="NCBI Taxonomy" id="300843"/>
    <lineage>
        <taxon>Eukaryota</taxon>
        <taxon>Viridiplantae</taxon>
        <taxon>Streptophyta</taxon>
        <taxon>Embryophyta</taxon>
        <taxon>Tracheophyta</taxon>
        <taxon>Spermatophyta</taxon>
        <taxon>Magnoliopsida</taxon>
        <taxon>eudicotyledons</taxon>
        <taxon>Gunneridae</taxon>
        <taxon>Pentapetalae</taxon>
        <taxon>asterids</taxon>
        <taxon>lamiids</taxon>
        <taxon>Lamiales</taxon>
        <taxon>Pedaliaceae</taxon>
        <taxon>Sesamum</taxon>
    </lineage>
</organism>
<reference evidence="1" key="1">
    <citation type="submission" date="2020-06" db="EMBL/GenBank/DDBJ databases">
        <authorList>
            <person name="Li T."/>
            <person name="Hu X."/>
            <person name="Zhang T."/>
            <person name="Song X."/>
            <person name="Zhang H."/>
            <person name="Dai N."/>
            <person name="Sheng W."/>
            <person name="Hou X."/>
            <person name="Wei L."/>
        </authorList>
    </citation>
    <scope>NUCLEOTIDE SEQUENCE</scope>
    <source>
        <strain evidence="1">G02</strain>
        <tissue evidence="1">Leaf</tissue>
    </source>
</reference>
<evidence type="ECO:0000313" key="1">
    <source>
        <dbReference type="EMBL" id="KAL0366733.1"/>
    </source>
</evidence>
<dbReference type="SUPFAM" id="SSF53335">
    <property type="entry name" value="S-adenosyl-L-methionine-dependent methyltransferases"/>
    <property type="match status" value="1"/>
</dbReference>
<proteinExistence type="predicted"/>
<sequence length="101" mass="11477">MRHGFMGSALCLWLQFRETCLELKVSFPLFQVKTVVIGLGAGLLPMFMKKCLPSLEIEVVELDPVVRDVARDYFGFREDERLKVHVTDGIEFVREKADSGA</sequence>
<keyword evidence="1" id="KW-0489">Methyltransferase</keyword>
<dbReference type="AlphaFoldDB" id="A0AAW2QG16"/>
<dbReference type="Gene3D" id="3.40.50.150">
    <property type="entry name" value="Vaccinia Virus protein VP39"/>
    <property type="match status" value="1"/>
</dbReference>
<accession>A0AAW2QG16</accession>
<dbReference type="EMBL" id="JACGWJ010000015">
    <property type="protein sequence ID" value="KAL0366733.1"/>
    <property type="molecule type" value="Genomic_DNA"/>
</dbReference>
<feature type="non-terminal residue" evidence="1">
    <location>
        <position position="101"/>
    </location>
</feature>
<gene>
    <name evidence="1" type="ORF">Sradi_3563400</name>
</gene>